<dbReference type="SUPFAM" id="SSF47413">
    <property type="entry name" value="lambda repressor-like DNA-binding domains"/>
    <property type="match status" value="1"/>
</dbReference>
<proteinExistence type="predicted"/>
<organism evidence="5 6">
    <name type="scientific">Brevibacterium iodinum ATCC 49514</name>
    <dbReference type="NCBI Taxonomy" id="1255616"/>
    <lineage>
        <taxon>Bacteria</taxon>
        <taxon>Bacillati</taxon>
        <taxon>Actinomycetota</taxon>
        <taxon>Actinomycetes</taxon>
        <taxon>Micrococcales</taxon>
        <taxon>Brevibacteriaceae</taxon>
        <taxon>Brevibacterium</taxon>
    </lineage>
</organism>
<dbReference type="Pfam" id="PF13377">
    <property type="entry name" value="Peripla_BP_3"/>
    <property type="match status" value="1"/>
</dbReference>
<dbReference type="PROSITE" id="PS50932">
    <property type="entry name" value="HTH_LACI_2"/>
    <property type="match status" value="1"/>
</dbReference>
<dbReference type="Proteomes" id="UP000234382">
    <property type="component" value="Unassembled WGS sequence"/>
</dbReference>
<dbReference type="Gene3D" id="3.40.50.2300">
    <property type="match status" value="2"/>
</dbReference>
<dbReference type="SMART" id="SM00354">
    <property type="entry name" value="HTH_LACI"/>
    <property type="match status" value="1"/>
</dbReference>
<dbReference type="PANTHER" id="PTHR30146:SF109">
    <property type="entry name" value="HTH-TYPE TRANSCRIPTIONAL REGULATOR GALS"/>
    <property type="match status" value="1"/>
</dbReference>
<evidence type="ECO:0000256" key="2">
    <source>
        <dbReference type="ARBA" id="ARBA00023125"/>
    </source>
</evidence>
<name>A0A2H1HSB9_9MICO</name>
<evidence type="ECO:0000313" key="5">
    <source>
        <dbReference type="EMBL" id="SMX65833.1"/>
    </source>
</evidence>
<evidence type="ECO:0000313" key="6">
    <source>
        <dbReference type="Proteomes" id="UP000234382"/>
    </source>
</evidence>
<dbReference type="CDD" id="cd01392">
    <property type="entry name" value="HTH_LacI"/>
    <property type="match status" value="1"/>
</dbReference>
<keyword evidence="3" id="KW-0804">Transcription</keyword>
<dbReference type="GO" id="GO:0003700">
    <property type="term" value="F:DNA-binding transcription factor activity"/>
    <property type="evidence" value="ECO:0007669"/>
    <property type="project" value="TreeGrafter"/>
</dbReference>
<keyword evidence="6" id="KW-1185">Reference proteome</keyword>
<keyword evidence="1" id="KW-0805">Transcription regulation</keyword>
<dbReference type="InterPro" id="IPR000843">
    <property type="entry name" value="HTH_LacI"/>
</dbReference>
<sequence length="342" mass="37383">MVPNNERGTSNRRPTVRTVAEAADVSPSLVSFVFNERPGVSEPTRQHVRNVAAELGYQPDPRARELRTGKATIMGLVVRNVANPFFNEILMGMQERAEGDGVSVLAMDSQFDAAREEAHVRSLASRRTAGLAIVPVGDASTVRLWQQLQPTAPLAIVNARLTAAPEIPHVTPDDETAVDLAFHHLYEMGHRKIALLSAPPQLMPDGDRTARYLQLCSEHHVLPSPIYASLRGDGLTEHLSEVFGMPTAERPTAIITNSDHTAAYVYHAIRHLGLIVGRDISVIGHDDLATSSLLSPGLTTVRLDLREMGRQAYRRLTEPGLGNHREPVELIVRGSTGPLREA</sequence>
<protein>
    <submittedName>
        <fullName evidence="5">Transcriptional regulator, LacI family</fullName>
    </submittedName>
</protein>
<dbReference type="CDD" id="cd06267">
    <property type="entry name" value="PBP1_LacI_sugar_binding-like"/>
    <property type="match status" value="1"/>
</dbReference>
<dbReference type="InterPro" id="IPR010982">
    <property type="entry name" value="Lambda_DNA-bd_dom_sf"/>
</dbReference>
<dbReference type="InterPro" id="IPR046335">
    <property type="entry name" value="LacI/GalR-like_sensor"/>
</dbReference>
<gene>
    <name evidence="5" type="ORF">BI49514_00204</name>
</gene>
<dbReference type="Pfam" id="PF00356">
    <property type="entry name" value="LacI"/>
    <property type="match status" value="1"/>
</dbReference>
<dbReference type="SUPFAM" id="SSF53822">
    <property type="entry name" value="Periplasmic binding protein-like I"/>
    <property type="match status" value="1"/>
</dbReference>
<evidence type="ECO:0000256" key="1">
    <source>
        <dbReference type="ARBA" id="ARBA00023015"/>
    </source>
</evidence>
<dbReference type="EMBL" id="FXYX01000001">
    <property type="protein sequence ID" value="SMX65833.1"/>
    <property type="molecule type" value="Genomic_DNA"/>
</dbReference>
<dbReference type="PANTHER" id="PTHR30146">
    <property type="entry name" value="LACI-RELATED TRANSCRIPTIONAL REPRESSOR"/>
    <property type="match status" value="1"/>
</dbReference>
<reference evidence="6" key="1">
    <citation type="submission" date="2017-03" db="EMBL/GenBank/DDBJ databases">
        <authorList>
            <person name="Monnet C."/>
        </authorList>
    </citation>
    <scope>NUCLEOTIDE SEQUENCE [LARGE SCALE GENOMIC DNA]</scope>
    <source>
        <strain evidence="6">ATCC 49514</strain>
    </source>
</reference>
<evidence type="ECO:0000259" key="4">
    <source>
        <dbReference type="PROSITE" id="PS50932"/>
    </source>
</evidence>
<feature type="domain" description="HTH lacI-type" evidence="4">
    <location>
        <begin position="14"/>
        <end position="68"/>
    </location>
</feature>
<dbReference type="InterPro" id="IPR028082">
    <property type="entry name" value="Peripla_BP_I"/>
</dbReference>
<accession>A0A2H1HSB9</accession>
<dbReference type="GO" id="GO:0000976">
    <property type="term" value="F:transcription cis-regulatory region binding"/>
    <property type="evidence" value="ECO:0007669"/>
    <property type="project" value="TreeGrafter"/>
</dbReference>
<dbReference type="AlphaFoldDB" id="A0A2H1HSB9"/>
<evidence type="ECO:0000256" key="3">
    <source>
        <dbReference type="ARBA" id="ARBA00023163"/>
    </source>
</evidence>
<dbReference type="Gene3D" id="1.10.260.40">
    <property type="entry name" value="lambda repressor-like DNA-binding domains"/>
    <property type="match status" value="1"/>
</dbReference>
<keyword evidence="2" id="KW-0238">DNA-binding</keyword>